<dbReference type="RefSeq" id="WP_132807415.1">
    <property type="nucleotide sequence ID" value="NZ_SMAK01000010.1"/>
</dbReference>
<evidence type="ECO:0000313" key="1">
    <source>
        <dbReference type="EMBL" id="TCT07202.1"/>
    </source>
</evidence>
<reference evidence="1 2" key="1">
    <citation type="submission" date="2019-03" db="EMBL/GenBank/DDBJ databases">
        <title>Genomic Encyclopedia of Type Strains, Phase IV (KMG-IV): sequencing the most valuable type-strain genomes for metagenomic binning, comparative biology and taxonomic classification.</title>
        <authorList>
            <person name="Goeker M."/>
        </authorList>
    </citation>
    <scope>NUCLEOTIDE SEQUENCE [LARGE SCALE GENOMIC DNA]</scope>
    <source>
        <strain evidence="1 2">DSM 19345</strain>
    </source>
</reference>
<keyword evidence="2" id="KW-1185">Reference proteome</keyword>
<dbReference type="Proteomes" id="UP000295678">
    <property type="component" value="Unassembled WGS sequence"/>
</dbReference>
<dbReference type="EMBL" id="SMAK01000010">
    <property type="protein sequence ID" value="TCT07202.1"/>
    <property type="molecule type" value="Genomic_DNA"/>
</dbReference>
<name>A0A4R3M2H3_9HYPH</name>
<proteinExistence type="predicted"/>
<sequence>MANPLLIGGLIVGGALAAWRVVREEQRRRRLLERLARETDAKAPMIALERDPVTGVYRPRRES</sequence>
<evidence type="ECO:0000313" key="2">
    <source>
        <dbReference type="Proteomes" id="UP000295678"/>
    </source>
</evidence>
<protein>
    <submittedName>
        <fullName evidence="1">Uncharacterized protein</fullName>
    </submittedName>
</protein>
<comment type="caution">
    <text evidence="1">The sequence shown here is derived from an EMBL/GenBank/DDBJ whole genome shotgun (WGS) entry which is preliminary data.</text>
</comment>
<gene>
    <name evidence="1" type="ORF">EDC22_11049</name>
</gene>
<accession>A0A4R3M2H3</accession>
<dbReference type="AlphaFoldDB" id="A0A4R3M2H3"/>
<organism evidence="1 2">
    <name type="scientific">Tepidamorphus gemmatus</name>
    <dbReference type="NCBI Taxonomy" id="747076"/>
    <lineage>
        <taxon>Bacteria</taxon>
        <taxon>Pseudomonadati</taxon>
        <taxon>Pseudomonadota</taxon>
        <taxon>Alphaproteobacteria</taxon>
        <taxon>Hyphomicrobiales</taxon>
        <taxon>Tepidamorphaceae</taxon>
        <taxon>Tepidamorphus</taxon>
    </lineage>
</organism>